<reference evidence="5" key="1">
    <citation type="journal article" date="2016" name="Nat. Genet.">
        <title>A high-quality carrot genome assembly provides new insights into carotenoid accumulation and asterid genome evolution.</title>
        <authorList>
            <person name="Iorizzo M."/>
            <person name="Ellison S."/>
            <person name="Senalik D."/>
            <person name="Zeng P."/>
            <person name="Satapoomin P."/>
            <person name="Huang J."/>
            <person name="Bowman M."/>
            <person name="Iovene M."/>
            <person name="Sanseverino W."/>
            <person name="Cavagnaro P."/>
            <person name="Yildiz M."/>
            <person name="Macko-Podgorni A."/>
            <person name="Moranska E."/>
            <person name="Grzebelus E."/>
            <person name="Grzebelus D."/>
            <person name="Ashrafi H."/>
            <person name="Zheng Z."/>
            <person name="Cheng S."/>
            <person name="Spooner D."/>
            <person name="Van Deynze A."/>
            <person name="Simon P."/>
        </authorList>
    </citation>
    <scope>NUCLEOTIDE SEQUENCE</scope>
    <source>
        <tissue evidence="5">Leaf</tissue>
    </source>
</reference>
<name>A0AAF1B885_DAUCS</name>
<dbReference type="GO" id="GO:0010179">
    <property type="term" value="F:IAA-Ala conjugate hydrolase activity"/>
    <property type="evidence" value="ECO:0007669"/>
    <property type="project" value="TreeGrafter"/>
</dbReference>
<dbReference type="Pfam" id="PF07687">
    <property type="entry name" value="M20_dimer"/>
    <property type="match status" value="1"/>
</dbReference>
<comment type="similarity">
    <text evidence="1">Belongs to the peptidase M20 family.</text>
</comment>
<keyword evidence="2" id="KW-0378">Hydrolase</keyword>
<evidence type="ECO:0000313" key="6">
    <source>
        <dbReference type="Proteomes" id="UP000077755"/>
    </source>
</evidence>
<feature type="domain" description="Peptidase M20 dimerisation" evidence="4">
    <location>
        <begin position="141"/>
        <end position="220"/>
    </location>
</feature>
<dbReference type="Proteomes" id="UP000077755">
    <property type="component" value="Chromosome 7"/>
</dbReference>
<dbReference type="InterPro" id="IPR036264">
    <property type="entry name" value="Bact_exopeptidase_dim_dom"/>
</dbReference>
<evidence type="ECO:0000313" key="5">
    <source>
        <dbReference type="EMBL" id="WOH08318.1"/>
    </source>
</evidence>
<proteinExistence type="inferred from homology"/>
<dbReference type="GO" id="GO:0005783">
    <property type="term" value="C:endoplasmic reticulum"/>
    <property type="evidence" value="ECO:0007669"/>
    <property type="project" value="TreeGrafter"/>
</dbReference>
<evidence type="ECO:0000259" key="4">
    <source>
        <dbReference type="Pfam" id="PF07687"/>
    </source>
</evidence>
<gene>
    <name evidence="5" type="ORF">DCAR_0727756</name>
</gene>
<dbReference type="SUPFAM" id="SSF55031">
    <property type="entry name" value="Bacterial exopeptidase dimerisation domain"/>
    <property type="match status" value="1"/>
</dbReference>
<dbReference type="SUPFAM" id="SSF51197">
    <property type="entry name" value="Clavaminate synthase-like"/>
    <property type="match status" value="1"/>
</dbReference>
<evidence type="ECO:0000256" key="3">
    <source>
        <dbReference type="ARBA" id="ARBA00023211"/>
    </source>
</evidence>
<keyword evidence="6" id="KW-1185">Reference proteome</keyword>
<protein>
    <recommendedName>
        <fullName evidence="4">Peptidase M20 dimerisation domain-containing protein</fullName>
    </recommendedName>
</protein>
<dbReference type="SUPFAM" id="SSF53187">
    <property type="entry name" value="Zn-dependent exopeptidases"/>
    <property type="match status" value="1"/>
</dbReference>
<dbReference type="NCBIfam" id="TIGR01891">
    <property type="entry name" value="amidohydrolases"/>
    <property type="match status" value="1"/>
</dbReference>
<dbReference type="AlphaFoldDB" id="A0AAF1B885"/>
<accession>A0AAF1B885</accession>
<dbReference type="InterPro" id="IPR017439">
    <property type="entry name" value="Amidohydrolase"/>
</dbReference>
<dbReference type="PANTHER" id="PTHR11014">
    <property type="entry name" value="PEPTIDASE M20 FAMILY MEMBER"/>
    <property type="match status" value="1"/>
</dbReference>
<reference evidence="5" key="2">
    <citation type="submission" date="2022-03" db="EMBL/GenBank/DDBJ databases">
        <title>Draft title - Genomic analysis of global carrot germplasm unveils the trajectory of domestication and the origin of high carotenoid orange carrot.</title>
        <authorList>
            <person name="Iorizzo M."/>
            <person name="Ellison S."/>
            <person name="Senalik D."/>
            <person name="Macko-Podgorni A."/>
            <person name="Grzebelus D."/>
            <person name="Bostan H."/>
            <person name="Rolling W."/>
            <person name="Curaba J."/>
            <person name="Simon P."/>
        </authorList>
    </citation>
    <scope>NUCLEOTIDE SEQUENCE</scope>
    <source>
        <tissue evidence="5">Leaf</tissue>
    </source>
</reference>
<sequence>MKIQSELVRPTRPPTVLYHLNPIRPVSSRKHENIRPELLNFPIPPLITQRRYCIDGVMHACGHDSHVAMLLGAAKLLQSRKHKLKGTVKVVFQPGEEGYASAYHMLRHSAFDDMSAIFALHVIPSLATETIASRPGPMLAGSGLFTATIYGKGGHASSPHNARDPLVAASLAVVALQQIVSREADPLEARVVTVGFIEGGKGANIITETFRFGGSYRSLKRQGAVHQYKAVVDFKLETALPYPVTSNDESLYEHGKEVAEILLGKQNMEVFLVTMGGEDFSFYAQKMPAAMLVNGISQVEILLANSYQGNVPRLQVLNHGVWISVRAMPNAFVLSIGARIEVIHHQIAISTGTLYFVALCCLN</sequence>
<dbReference type="GO" id="GO:0009850">
    <property type="term" value="P:auxin metabolic process"/>
    <property type="evidence" value="ECO:0007669"/>
    <property type="project" value="TreeGrafter"/>
</dbReference>
<dbReference type="Pfam" id="PF01546">
    <property type="entry name" value="Peptidase_M20"/>
    <property type="match status" value="1"/>
</dbReference>
<evidence type="ECO:0000256" key="1">
    <source>
        <dbReference type="ARBA" id="ARBA00006153"/>
    </source>
</evidence>
<keyword evidence="3" id="KW-0464">Manganese</keyword>
<dbReference type="FunFam" id="3.30.70.360:FF:000001">
    <property type="entry name" value="N-acetyldiaminopimelate deacetylase"/>
    <property type="match status" value="1"/>
</dbReference>
<dbReference type="InterPro" id="IPR011650">
    <property type="entry name" value="Peptidase_M20_dimer"/>
</dbReference>
<dbReference type="Gene3D" id="3.40.630.10">
    <property type="entry name" value="Zn peptidases"/>
    <property type="match status" value="1"/>
</dbReference>
<evidence type="ECO:0000256" key="2">
    <source>
        <dbReference type="ARBA" id="ARBA00022801"/>
    </source>
</evidence>
<dbReference type="InterPro" id="IPR002933">
    <property type="entry name" value="Peptidase_M20"/>
</dbReference>
<dbReference type="PANTHER" id="PTHR11014:SF108">
    <property type="entry name" value="IAA-AMINO ACID HYDROLASE ILR1"/>
    <property type="match status" value="1"/>
</dbReference>
<dbReference type="EMBL" id="CP093349">
    <property type="protein sequence ID" value="WOH08318.1"/>
    <property type="molecule type" value="Genomic_DNA"/>
</dbReference>
<organism evidence="5 6">
    <name type="scientific">Daucus carota subsp. sativus</name>
    <name type="common">Carrot</name>
    <dbReference type="NCBI Taxonomy" id="79200"/>
    <lineage>
        <taxon>Eukaryota</taxon>
        <taxon>Viridiplantae</taxon>
        <taxon>Streptophyta</taxon>
        <taxon>Embryophyta</taxon>
        <taxon>Tracheophyta</taxon>
        <taxon>Spermatophyta</taxon>
        <taxon>Magnoliopsida</taxon>
        <taxon>eudicotyledons</taxon>
        <taxon>Gunneridae</taxon>
        <taxon>Pentapetalae</taxon>
        <taxon>asterids</taxon>
        <taxon>campanulids</taxon>
        <taxon>Apiales</taxon>
        <taxon>Apiaceae</taxon>
        <taxon>Apioideae</taxon>
        <taxon>Scandiceae</taxon>
        <taxon>Daucinae</taxon>
        <taxon>Daucus</taxon>
        <taxon>Daucus sect. Daucus</taxon>
    </lineage>
</organism>
<dbReference type="Gene3D" id="3.30.70.360">
    <property type="match status" value="1"/>
</dbReference>